<dbReference type="GO" id="GO:0000160">
    <property type="term" value="P:phosphorelay signal transduction system"/>
    <property type="evidence" value="ECO:0007669"/>
    <property type="project" value="InterPro"/>
</dbReference>
<dbReference type="InterPro" id="IPR011006">
    <property type="entry name" value="CheY-like_superfamily"/>
</dbReference>
<organism evidence="5 6">
    <name type="scientific">Skermanella stibiiresistens SB22</name>
    <dbReference type="NCBI Taxonomy" id="1385369"/>
    <lineage>
        <taxon>Bacteria</taxon>
        <taxon>Pseudomonadati</taxon>
        <taxon>Pseudomonadota</taxon>
        <taxon>Alphaproteobacteria</taxon>
        <taxon>Rhodospirillales</taxon>
        <taxon>Azospirillaceae</taxon>
        <taxon>Skermanella</taxon>
    </lineage>
</organism>
<evidence type="ECO:0000313" key="5">
    <source>
        <dbReference type="EMBL" id="EWY37678.1"/>
    </source>
</evidence>
<evidence type="ECO:0000259" key="4">
    <source>
        <dbReference type="PROSITE" id="PS50887"/>
    </source>
</evidence>
<dbReference type="InterPro" id="IPR050706">
    <property type="entry name" value="Cyclic-di-GMP_PDE-like"/>
</dbReference>
<dbReference type="InterPro" id="IPR043128">
    <property type="entry name" value="Rev_trsase/Diguanyl_cyclase"/>
</dbReference>
<dbReference type="PROSITE" id="PS50110">
    <property type="entry name" value="RESPONSE_REGULATORY"/>
    <property type="match status" value="1"/>
</dbReference>
<dbReference type="SMART" id="SM00052">
    <property type="entry name" value="EAL"/>
    <property type="match status" value="1"/>
</dbReference>
<dbReference type="PANTHER" id="PTHR33121:SF70">
    <property type="entry name" value="SIGNALING PROTEIN YKOW"/>
    <property type="match status" value="1"/>
</dbReference>
<dbReference type="GO" id="GO:0071111">
    <property type="term" value="F:cyclic-guanylate-specific phosphodiesterase activity"/>
    <property type="evidence" value="ECO:0007669"/>
    <property type="project" value="InterPro"/>
</dbReference>
<dbReference type="OrthoDB" id="7251575at2"/>
<dbReference type="STRING" id="1385369.N825_16635"/>
<dbReference type="RefSeq" id="WP_037458460.1">
    <property type="nucleotide sequence ID" value="NZ_AVFL01000024.1"/>
</dbReference>
<evidence type="ECO:0000256" key="1">
    <source>
        <dbReference type="PROSITE-ProRule" id="PRU00169"/>
    </source>
</evidence>
<feature type="domain" description="EAL" evidence="3">
    <location>
        <begin position="504"/>
        <end position="757"/>
    </location>
</feature>
<dbReference type="EMBL" id="AVFL01000024">
    <property type="protein sequence ID" value="EWY37678.1"/>
    <property type="molecule type" value="Genomic_DNA"/>
</dbReference>
<evidence type="ECO:0000313" key="6">
    <source>
        <dbReference type="Proteomes" id="UP000019486"/>
    </source>
</evidence>
<dbReference type="SUPFAM" id="SSF52172">
    <property type="entry name" value="CheY-like"/>
    <property type="match status" value="1"/>
</dbReference>
<feature type="modified residue" description="4-aspartylphosphate" evidence="1">
    <location>
        <position position="98"/>
    </location>
</feature>
<dbReference type="PROSITE" id="PS50883">
    <property type="entry name" value="EAL"/>
    <property type="match status" value="1"/>
</dbReference>
<dbReference type="SUPFAM" id="SSF55073">
    <property type="entry name" value="Nucleotide cyclase"/>
    <property type="match status" value="1"/>
</dbReference>
<dbReference type="Gene3D" id="3.30.70.270">
    <property type="match status" value="1"/>
</dbReference>
<dbReference type="SMART" id="SM00267">
    <property type="entry name" value="GGDEF"/>
    <property type="match status" value="1"/>
</dbReference>
<accession>W9H1Q6</accession>
<dbReference type="SUPFAM" id="SSF141868">
    <property type="entry name" value="EAL domain-like"/>
    <property type="match status" value="1"/>
</dbReference>
<dbReference type="PATRIC" id="fig|1385369.3.peg.5302"/>
<dbReference type="InterPro" id="IPR001789">
    <property type="entry name" value="Sig_transdc_resp-reg_receiver"/>
</dbReference>
<dbReference type="InterPro" id="IPR035919">
    <property type="entry name" value="EAL_sf"/>
</dbReference>
<dbReference type="Pfam" id="PF00990">
    <property type="entry name" value="GGDEF"/>
    <property type="match status" value="1"/>
</dbReference>
<name>W9H1Q6_9PROT</name>
<proteinExistence type="predicted"/>
<dbReference type="Proteomes" id="UP000019486">
    <property type="component" value="Unassembled WGS sequence"/>
</dbReference>
<dbReference type="InterPro" id="IPR029787">
    <property type="entry name" value="Nucleotide_cyclase"/>
</dbReference>
<gene>
    <name evidence="5" type="ORF">N825_16635</name>
</gene>
<reference evidence="5 6" key="1">
    <citation type="submission" date="2013-08" db="EMBL/GenBank/DDBJ databases">
        <title>The genome sequence of Skermanella stibiiresistens.</title>
        <authorList>
            <person name="Zhu W."/>
            <person name="Wang G."/>
        </authorList>
    </citation>
    <scope>NUCLEOTIDE SEQUENCE [LARGE SCALE GENOMIC DNA]</scope>
    <source>
        <strain evidence="5 6">SB22</strain>
    </source>
</reference>
<feature type="domain" description="GGDEF" evidence="4">
    <location>
        <begin position="363"/>
        <end position="495"/>
    </location>
</feature>
<dbReference type="CDD" id="cd01949">
    <property type="entry name" value="GGDEF"/>
    <property type="match status" value="1"/>
</dbReference>
<dbReference type="InterPro" id="IPR001633">
    <property type="entry name" value="EAL_dom"/>
</dbReference>
<dbReference type="Gene3D" id="3.20.20.450">
    <property type="entry name" value="EAL domain"/>
    <property type="match status" value="1"/>
</dbReference>
<evidence type="ECO:0000259" key="2">
    <source>
        <dbReference type="PROSITE" id="PS50110"/>
    </source>
</evidence>
<dbReference type="NCBIfam" id="TIGR00254">
    <property type="entry name" value="GGDEF"/>
    <property type="match status" value="1"/>
</dbReference>
<dbReference type="Pfam" id="PF11849">
    <property type="entry name" value="DUF3369"/>
    <property type="match status" value="1"/>
</dbReference>
<dbReference type="InterPro" id="IPR000160">
    <property type="entry name" value="GGDEF_dom"/>
</dbReference>
<dbReference type="AlphaFoldDB" id="W9H1Q6"/>
<dbReference type="PANTHER" id="PTHR33121">
    <property type="entry name" value="CYCLIC DI-GMP PHOSPHODIESTERASE PDEF"/>
    <property type="match status" value="1"/>
</dbReference>
<dbReference type="Pfam" id="PF00563">
    <property type="entry name" value="EAL"/>
    <property type="match status" value="1"/>
</dbReference>
<protein>
    <submittedName>
        <fullName evidence="5">Transcriptional regulator</fullName>
    </submittedName>
</protein>
<dbReference type="PROSITE" id="PS50887">
    <property type="entry name" value="GGDEF"/>
    <property type="match status" value="1"/>
</dbReference>
<dbReference type="Gene3D" id="3.40.50.2300">
    <property type="match status" value="1"/>
</dbReference>
<dbReference type="CDD" id="cd01948">
    <property type="entry name" value="EAL"/>
    <property type="match status" value="1"/>
</dbReference>
<dbReference type="InterPro" id="IPR021800">
    <property type="entry name" value="DUF3369"/>
</dbReference>
<sequence length="760" mass="83026">MTTPLEPDDDRVDIIEDEEVGIIEDDGVVSPATSAAAGDRQWEVLVVDDDDEVHHSTAYSLRGVDLLGRRLSLIHARSSAEAVEALRTHPGIAVILLDVVMETDDAGLRMVRTVREDLALSAVRIILRTGQPGYAPELAVIRDYDINDYRTKSELTRTRLLASLYSALRTHGHLLALETHRRGLEQIIKASAELFRRNSLPAFCEGILIQLGALLDMDTGGIVLARDGGDRSQGPVVLAASGSFRHLSGQALDHITEEDVRTLLLRVLEQRITIYDDRATGLHIAGPSGDDLAVYLANSRGIEPLDRTLLEVFSSNVALGYDNAALLDRVRSLAYYDPLTRLPNRALLRERTEARLARLEGDEKLALFTLDLDHFQAVSDGLGQEAGDQMLRLIAARLTDYFAADGAVGRLSGDMFGVLTPLHHAGDEAAAIALINGGFEVALELGGAPLMARMSGGYAVAGAGDADVPRLMRHAGMAMKLAKKSGRGRVLRFEPEMEEELHSRLALIGRIAEAQARGQFSLVYQPQIRLRDDAVVGVEALLRWRCPDGSWIRPDAFIPAAEDAGQIVSLGEWVLREACQRQVAWRRGGVAPLRMAVNVSVRQIRDGDFPAVAERALRETGAHPAEIELEITESHAMEDSKVLSTAETLRAMGFRIAIDDFGTGYSSLARLRQLPASLLKIDRAFVRGMDHATDSRSIASMIVKMGHELGLDVLAEGVETLEEEAVLRELECDEVQGFLHSKPLPPAELETWLCNRTAAA</sequence>
<keyword evidence="6" id="KW-1185">Reference proteome</keyword>
<feature type="domain" description="Response regulatory" evidence="2">
    <location>
        <begin position="43"/>
        <end position="167"/>
    </location>
</feature>
<keyword evidence="1" id="KW-0597">Phosphoprotein</keyword>
<evidence type="ECO:0000259" key="3">
    <source>
        <dbReference type="PROSITE" id="PS50883"/>
    </source>
</evidence>
<comment type="caution">
    <text evidence="5">The sequence shown here is derived from an EMBL/GenBank/DDBJ whole genome shotgun (WGS) entry which is preliminary data.</text>
</comment>